<dbReference type="Pfam" id="PF13688">
    <property type="entry name" value="Reprolysin_5"/>
    <property type="match status" value="1"/>
</dbReference>
<dbReference type="Gene3D" id="3.40.390.10">
    <property type="entry name" value="Collagenase (Catalytic Domain)"/>
    <property type="match status" value="1"/>
</dbReference>
<feature type="domain" description="Metalloprotease StcE beta-sandwich" evidence="1">
    <location>
        <begin position="219"/>
        <end position="284"/>
    </location>
</feature>
<dbReference type="Proteomes" id="UP000423257">
    <property type="component" value="Unassembled WGS sequence"/>
</dbReference>
<dbReference type="InterPro" id="IPR024079">
    <property type="entry name" value="MetalloPept_cat_dom_sf"/>
</dbReference>
<dbReference type="InterPro" id="IPR048990">
    <property type="entry name" value="StcE_b-sandwich"/>
</dbReference>
<dbReference type="Gene3D" id="2.60.120.1230">
    <property type="match status" value="3"/>
</dbReference>
<protein>
    <recommendedName>
        <fullName evidence="1">Metalloprotease StcE beta-sandwich domain-containing protein</fullName>
    </recommendedName>
</protein>
<evidence type="ECO:0000313" key="3">
    <source>
        <dbReference type="Proteomes" id="UP000423257"/>
    </source>
</evidence>
<reference evidence="2 3" key="1">
    <citation type="submission" date="2019-09" db="EMBL/GenBank/DDBJ databases">
        <title>Draft genome sequences of 48 bacterial type strains from the CCUG.</title>
        <authorList>
            <person name="Tunovic T."/>
            <person name="Pineiro-Iglesias B."/>
            <person name="Unosson C."/>
            <person name="Inganas E."/>
            <person name="Ohlen M."/>
            <person name="Cardew S."/>
            <person name="Jensie-Markopoulos S."/>
            <person name="Salva-Serra F."/>
            <person name="Jaen-Luchoro D."/>
            <person name="Karlsson R."/>
            <person name="Svensson-Stadler L."/>
            <person name="Chun J."/>
            <person name="Moore E."/>
        </authorList>
    </citation>
    <scope>NUCLEOTIDE SEQUENCE [LARGE SCALE GENOMIC DNA]</scope>
    <source>
        <strain evidence="2 3">CCUG 51524</strain>
    </source>
</reference>
<dbReference type="RefSeq" id="WP_143038202.1">
    <property type="nucleotide sequence ID" value="NZ_FNUA01000002.1"/>
</dbReference>
<dbReference type="GO" id="GO:0008237">
    <property type="term" value="F:metallopeptidase activity"/>
    <property type="evidence" value="ECO:0007669"/>
    <property type="project" value="InterPro"/>
</dbReference>
<evidence type="ECO:0000259" key="1">
    <source>
        <dbReference type="Pfam" id="PF20944"/>
    </source>
</evidence>
<feature type="domain" description="Metalloprotease StcE beta-sandwich" evidence="1">
    <location>
        <begin position="312"/>
        <end position="375"/>
    </location>
</feature>
<evidence type="ECO:0000313" key="2">
    <source>
        <dbReference type="EMBL" id="KAB0569984.1"/>
    </source>
</evidence>
<accession>A0A6H9SH87</accession>
<organism evidence="2 3">
    <name type="scientific">Pseudomonas palleroniana</name>
    <dbReference type="NCBI Taxonomy" id="191390"/>
    <lineage>
        <taxon>Bacteria</taxon>
        <taxon>Pseudomonadati</taxon>
        <taxon>Pseudomonadota</taxon>
        <taxon>Gammaproteobacteria</taxon>
        <taxon>Pseudomonadales</taxon>
        <taxon>Pseudomonadaceae</taxon>
        <taxon>Pseudomonas</taxon>
    </lineage>
</organism>
<proteinExistence type="predicted"/>
<name>A0A6H9SH87_9PSED</name>
<sequence length="575" mass="63903">MIIRMPAPPHQTFQPHLDHQPVAERTPGTAAFKTPKNYDRITTSFSSPSTSSLDLTQTNLPAGLPLPKDKMLSFLYSETQKKWYLTGKDVNYSSPFRVGSSIPNYPAPITLYSISSNNWIPAVSLPTHAKDNDLIVIESSADKPVTIEGKNIVPAQSAILNKDEKRIYQYSEIDKGWKLFTPQKNPTPSIAPIEPKPVMPEAQEAKALKLEGKKTIFLLDDAANEKTVKLPDIANDNDLVRLTSSARQTFNINTSNINNRSAMTLDKGEEYIFKYITKNKKWEMIRAPEKFFDIKTLANSQVPDLSKPKTYIEISKNAISPNLKLPSSQPPGSEVIVSSSSSHHTMVDMGNSQETVKPGEVVVFKVDNNKKWKRETVTIDLLFLYNNELPKELSKDKIQKHVKQSMNETNQALVNSGANFTYRAVAVKEFEDNQGWAKTNTSHVLNQLRNDPRAQAMLDDVKADGMFYLANLKDPAASGRAFLGPGKKEMIATSNTYSTYVIRHELAHNMGVTHAGEDFGPSQGLAGKTVMGHSLNLYYSTPHRYTDEGEPLGIEGKIDAVGAMNKISAEVAAYR</sequence>
<dbReference type="AlphaFoldDB" id="A0A6H9SH87"/>
<gene>
    <name evidence="2" type="ORF">F7R03_02355</name>
</gene>
<comment type="caution">
    <text evidence="2">The sequence shown here is derived from an EMBL/GenBank/DDBJ whole genome shotgun (WGS) entry which is preliminary data.</text>
</comment>
<dbReference type="Pfam" id="PF20944">
    <property type="entry name" value="StcE_b-sandwich"/>
    <property type="match status" value="3"/>
</dbReference>
<feature type="domain" description="Metalloprotease StcE beta-sandwich" evidence="1">
    <location>
        <begin position="107"/>
        <end position="179"/>
    </location>
</feature>
<dbReference type="SUPFAM" id="SSF55486">
    <property type="entry name" value="Metalloproteases ('zincins'), catalytic domain"/>
    <property type="match status" value="1"/>
</dbReference>
<dbReference type="EMBL" id="VZPQ01000001">
    <property type="protein sequence ID" value="KAB0569984.1"/>
    <property type="molecule type" value="Genomic_DNA"/>
</dbReference>